<dbReference type="AlphaFoldDB" id="A0A918CME2"/>
<reference evidence="2" key="1">
    <citation type="journal article" date="2014" name="Int. J. Syst. Evol. Microbiol.">
        <title>Complete genome sequence of Corynebacterium casei LMG S-19264T (=DSM 44701T), isolated from a smear-ripened cheese.</title>
        <authorList>
            <consortium name="US DOE Joint Genome Institute (JGI-PGF)"/>
            <person name="Walter F."/>
            <person name="Albersmeier A."/>
            <person name="Kalinowski J."/>
            <person name="Ruckert C."/>
        </authorList>
    </citation>
    <scope>NUCLEOTIDE SEQUENCE</scope>
    <source>
        <strain evidence="2">JCM 3346</strain>
    </source>
</reference>
<feature type="domain" description="HTH luxR-type" evidence="1">
    <location>
        <begin position="454"/>
        <end position="519"/>
    </location>
</feature>
<name>A0A918CME2_AGRME</name>
<dbReference type="Gene3D" id="1.10.10.10">
    <property type="entry name" value="Winged helix-like DNA-binding domain superfamily/Winged helix DNA-binding domain"/>
    <property type="match status" value="1"/>
</dbReference>
<dbReference type="InterPro" id="IPR036388">
    <property type="entry name" value="WH-like_DNA-bd_sf"/>
</dbReference>
<dbReference type="Proteomes" id="UP000610303">
    <property type="component" value="Unassembled WGS sequence"/>
</dbReference>
<evidence type="ECO:0000313" key="3">
    <source>
        <dbReference type="Proteomes" id="UP000610303"/>
    </source>
</evidence>
<dbReference type="InterPro" id="IPR000792">
    <property type="entry name" value="Tscrpt_reg_LuxR_C"/>
</dbReference>
<protein>
    <recommendedName>
        <fullName evidence="1">HTH luxR-type domain-containing protein</fullName>
    </recommendedName>
</protein>
<accession>A0A918CME2</accession>
<dbReference type="SUPFAM" id="SSF46894">
    <property type="entry name" value="C-terminal effector domain of the bipartite response regulators"/>
    <property type="match status" value="1"/>
</dbReference>
<proteinExistence type="predicted"/>
<gene>
    <name evidence="2" type="ORF">GCM10010196_23550</name>
</gene>
<dbReference type="GO" id="GO:0006355">
    <property type="term" value="P:regulation of DNA-templated transcription"/>
    <property type="evidence" value="ECO:0007669"/>
    <property type="project" value="InterPro"/>
</dbReference>
<dbReference type="InterPro" id="IPR016032">
    <property type="entry name" value="Sig_transdc_resp-reg_C-effctor"/>
</dbReference>
<keyword evidence="3" id="KW-1185">Reference proteome</keyword>
<sequence>MVASHRTERSADPRELLRRAVGERDVEAVTSLVAQHWMYLLEHRSITLALAMGLCAPDPADPLLTAVFTELGAHLKSTFRTNAASHRARWSGARRSEAEALRAVLGGTVAAIAARADGRAAESLVHIDRARAALPAAAARIPPAMLARLQHHWLRTELMSTGYVTVVDGSEEVLRVAVATEQLDIAYCTAGYYALSHALAGRGPAADRAAAEADALADLIEPWQRAAMGVPLRLASALRLLDRGHGDDAAALLTDDRRAEQDSELWALALMVRSQLPAAKQDSTRFLAQLEAEAASWPSDVVAQPANSVHLDVARAQLNGLTGRGALAIELLERSAEHDAHGIVRVRLAAIRAAEDPTAAATLVEAVLRESRDRPRAAAEMHLLKAARALSEGKDAIASREFRRAVALALANGIPRSLVVAGPAVLTKLSELTGTREALDAVAEIDQELVSLDRSRDHTLLTPRERAVLLGLMSGKTRAEVARDSFVSVETVRSQLRSAYRKLGVRSLEAAIFAASEAGIRN</sequence>
<organism evidence="2 3">
    <name type="scientific">Agromyces mediolanus</name>
    <name type="common">Corynebacterium mediolanum</name>
    <dbReference type="NCBI Taxonomy" id="41986"/>
    <lineage>
        <taxon>Bacteria</taxon>
        <taxon>Bacillati</taxon>
        <taxon>Actinomycetota</taxon>
        <taxon>Actinomycetes</taxon>
        <taxon>Micrococcales</taxon>
        <taxon>Microbacteriaceae</taxon>
        <taxon>Agromyces</taxon>
    </lineage>
</organism>
<dbReference type="PRINTS" id="PR00038">
    <property type="entry name" value="HTHLUXR"/>
</dbReference>
<dbReference type="PROSITE" id="PS50043">
    <property type="entry name" value="HTH_LUXR_2"/>
    <property type="match status" value="1"/>
</dbReference>
<dbReference type="EMBL" id="BMRJ01000002">
    <property type="protein sequence ID" value="GGR28971.1"/>
    <property type="molecule type" value="Genomic_DNA"/>
</dbReference>
<comment type="caution">
    <text evidence="2">The sequence shown here is derived from an EMBL/GenBank/DDBJ whole genome shotgun (WGS) entry which is preliminary data.</text>
</comment>
<dbReference type="SMART" id="SM00421">
    <property type="entry name" value="HTH_LUXR"/>
    <property type="match status" value="1"/>
</dbReference>
<reference evidence="2" key="2">
    <citation type="submission" date="2020-09" db="EMBL/GenBank/DDBJ databases">
        <authorList>
            <person name="Sun Q."/>
            <person name="Ohkuma M."/>
        </authorList>
    </citation>
    <scope>NUCLEOTIDE SEQUENCE</scope>
    <source>
        <strain evidence="2">JCM 3346</strain>
    </source>
</reference>
<evidence type="ECO:0000313" key="2">
    <source>
        <dbReference type="EMBL" id="GGR28971.1"/>
    </source>
</evidence>
<dbReference type="CDD" id="cd06170">
    <property type="entry name" value="LuxR_C_like"/>
    <property type="match status" value="1"/>
</dbReference>
<dbReference type="Pfam" id="PF00196">
    <property type="entry name" value="GerE"/>
    <property type="match status" value="1"/>
</dbReference>
<evidence type="ECO:0000259" key="1">
    <source>
        <dbReference type="PROSITE" id="PS50043"/>
    </source>
</evidence>
<dbReference type="GO" id="GO:0003677">
    <property type="term" value="F:DNA binding"/>
    <property type="evidence" value="ECO:0007669"/>
    <property type="project" value="InterPro"/>
</dbReference>